<dbReference type="Proteomes" id="UP000813385">
    <property type="component" value="Unassembled WGS sequence"/>
</dbReference>
<sequence length="352" mass="41083">MTYLHLFPSPIFRRLKRRIQRDPKHWACQSCNSVHQVHHDDVPGHSSYGCPKVEDEHSVWEHVTGGTQYRFRPRHHEILLKYARNYHHLGFEQQAYYHSLLEPFTDMVNLREPPKIKYPQWKVPSWYSRPPQPTRRRLSMIVRPRVLVQSPETPSRTEANRLVVKFTWMYVAEEGQGPAKAKDLDGFQLCPHSRCTLDQKNKYNGTPDTLDHVFTKQVLRAFDQPNSCERSHWCPVCLVDYSIEASVNTNVVVVRAWYDLLSEDASGDPHLVDIPQLDYSRLYKKEQKVWGGIRDLFENGVEVEKEQPASTSPWKKLKGPLADRGHRVKAVGHECREHAKRIVAHEIHPVLV</sequence>
<accession>A0A8K0X2H9</accession>
<evidence type="ECO:0000313" key="1">
    <source>
        <dbReference type="EMBL" id="KAH7361632.1"/>
    </source>
</evidence>
<dbReference type="AlphaFoldDB" id="A0A8K0X2H9"/>
<dbReference type="OrthoDB" id="10383718at2759"/>
<comment type="caution">
    <text evidence="1">The sequence shown here is derived from an EMBL/GenBank/DDBJ whole genome shotgun (WGS) entry which is preliminary data.</text>
</comment>
<dbReference type="EMBL" id="JAGPXD010000003">
    <property type="protein sequence ID" value="KAH7361632.1"/>
    <property type="molecule type" value="Genomic_DNA"/>
</dbReference>
<gene>
    <name evidence="1" type="ORF">B0T11DRAFT_317551</name>
</gene>
<proteinExistence type="predicted"/>
<name>A0A8K0X2H9_9PEZI</name>
<reference evidence="1" key="1">
    <citation type="journal article" date="2021" name="Nat. Commun.">
        <title>Genetic determinants of endophytism in the Arabidopsis root mycobiome.</title>
        <authorList>
            <person name="Mesny F."/>
            <person name="Miyauchi S."/>
            <person name="Thiergart T."/>
            <person name="Pickel B."/>
            <person name="Atanasova L."/>
            <person name="Karlsson M."/>
            <person name="Huettel B."/>
            <person name="Barry K.W."/>
            <person name="Haridas S."/>
            <person name="Chen C."/>
            <person name="Bauer D."/>
            <person name="Andreopoulos W."/>
            <person name="Pangilinan J."/>
            <person name="LaButti K."/>
            <person name="Riley R."/>
            <person name="Lipzen A."/>
            <person name="Clum A."/>
            <person name="Drula E."/>
            <person name="Henrissat B."/>
            <person name="Kohler A."/>
            <person name="Grigoriev I.V."/>
            <person name="Martin F.M."/>
            <person name="Hacquard S."/>
        </authorList>
    </citation>
    <scope>NUCLEOTIDE SEQUENCE</scope>
    <source>
        <strain evidence="1">MPI-CAGE-AT-0016</strain>
    </source>
</reference>
<keyword evidence="2" id="KW-1185">Reference proteome</keyword>
<organism evidence="1 2">
    <name type="scientific">Plectosphaerella cucumerina</name>
    <dbReference type="NCBI Taxonomy" id="40658"/>
    <lineage>
        <taxon>Eukaryota</taxon>
        <taxon>Fungi</taxon>
        <taxon>Dikarya</taxon>
        <taxon>Ascomycota</taxon>
        <taxon>Pezizomycotina</taxon>
        <taxon>Sordariomycetes</taxon>
        <taxon>Hypocreomycetidae</taxon>
        <taxon>Glomerellales</taxon>
        <taxon>Plectosphaerellaceae</taxon>
        <taxon>Plectosphaerella</taxon>
    </lineage>
</organism>
<protein>
    <submittedName>
        <fullName evidence="1">Uncharacterized protein</fullName>
    </submittedName>
</protein>
<evidence type="ECO:0000313" key="2">
    <source>
        <dbReference type="Proteomes" id="UP000813385"/>
    </source>
</evidence>